<dbReference type="AlphaFoldDB" id="C0EF58"/>
<name>C0EF58_9FIRM</name>
<dbReference type="HOGENOM" id="CLU_2988601_0_0_9"/>
<dbReference type="EMBL" id="ACEC01000083">
    <property type="protein sequence ID" value="EEG29891.1"/>
    <property type="molecule type" value="Genomic_DNA"/>
</dbReference>
<reference evidence="1 2" key="2">
    <citation type="submission" date="2009-02" db="EMBL/GenBank/DDBJ databases">
        <title>Draft genome sequence of Clostridium methylpentosum (DSM 5476).</title>
        <authorList>
            <person name="Sudarsanam P."/>
            <person name="Ley R."/>
            <person name="Guruge J."/>
            <person name="Turnbaugh P.J."/>
            <person name="Mahowald M."/>
            <person name="Liep D."/>
            <person name="Gordon J."/>
        </authorList>
    </citation>
    <scope>NUCLEOTIDE SEQUENCE [LARGE SCALE GENOMIC DNA]</scope>
    <source>
        <strain evidence="1 2">DSM 5476</strain>
    </source>
</reference>
<comment type="caution">
    <text evidence="1">The sequence shown here is derived from an EMBL/GenBank/DDBJ whole genome shotgun (WGS) entry which is preliminary data.</text>
</comment>
<evidence type="ECO:0000313" key="2">
    <source>
        <dbReference type="Proteomes" id="UP000003340"/>
    </source>
</evidence>
<evidence type="ECO:0000313" key="1">
    <source>
        <dbReference type="EMBL" id="EEG29891.1"/>
    </source>
</evidence>
<sequence length="57" mass="6797">MYKKEGIKMKKVKDDKTNAVACDDFRDAIMKIVEEIRDPDLLKKIYEYAEHRQLHGK</sequence>
<gene>
    <name evidence="1" type="ORF">CLOSTMETH_02499</name>
</gene>
<reference evidence="1 2" key="1">
    <citation type="submission" date="2009-01" db="EMBL/GenBank/DDBJ databases">
        <authorList>
            <person name="Fulton L."/>
            <person name="Clifton S."/>
            <person name="Fulton B."/>
            <person name="Xu J."/>
            <person name="Minx P."/>
            <person name="Pepin K.H."/>
            <person name="Johnson M."/>
            <person name="Bhonagiri V."/>
            <person name="Nash W.E."/>
            <person name="Mardis E.R."/>
            <person name="Wilson R.K."/>
        </authorList>
    </citation>
    <scope>NUCLEOTIDE SEQUENCE [LARGE SCALE GENOMIC DNA]</scope>
    <source>
        <strain evidence="1 2">DSM 5476</strain>
    </source>
</reference>
<dbReference type="Proteomes" id="UP000003340">
    <property type="component" value="Unassembled WGS sequence"/>
</dbReference>
<protein>
    <submittedName>
        <fullName evidence="1">Uncharacterized protein</fullName>
    </submittedName>
</protein>
<organism evidence="1 2">
    <name type="scientific">[Clostridium] methylpentosum DSM 5476</name>
    <dbReference type="NCBI Taxonomy" id="537013"/>
    <lineage>
        <taxon>Bacteria</taxon>
        <taxon>Bacillati</taxon>
        <taxon>Bacillota</taxon>
        <taxon>Clostridia</taxon>
        <taxon>Eubacteriales</taxon>
        <taxon>Oscillospiraceae</taxon>
        <taxon>Oscillospiraceae incertae sedis</taxon>
    </lineage>
</organism>
<proteinExistence type="predicted"/>
<accession>C0EF58</accession>
<keyword evidence="2" id="KW-1185">Reference proteome</keyword>